<dbReference type="EMBL" id="UNSC01000004">
    <property type="protein sequence ID" value="SZD73088.1"/>
    <property type="molecule type" value="Genomic_DNA"/>
</dbReference>
<reference evidence="1 2" key="1">
    <citation type="submission" date="2018-09" db="EMBL/GenBank/DDBJ databases">
        <authorList>
            <consortium name="Pathogen Informatics"/>
        </authorList>
    </citation>
    <scope>NUCLEOTIDE SEQUENCE [LARGE SCALE GENOMIC DNA]</scope>
    <source>
        <strain evidence="1 2">OH-22767</strain>
    </source>
</reference>
<dbReference type="Proteomes" id="UP000262142">
    <property type="component" value="Unassembled WGS sequence"/>
</dbReference>
<dbReference type="AlphaFoldDB" id="A0A383U0U0"/>
<evidence type="ECO:0000313" key="2">
    <source>
        <dbReference type="Proteomes" id="UP000262142"/>
    </source>
</evidence>
<sequence>MSRGAGFVTKAEDYIIPNSSKELIENLRLDYSGTKFSKDKGFVVMEYKNPSPNVEHTFNTPQNNNPLPYTKTGMTGSKRNIIPEYYSADIVEFKVGDVAKVYDKNGNVIEKYVIESDNLTGIKKWKKQ</sequence>
<gene>
    <name evidence="1" type="ORF">SAMEA104719789_01153</name>
</gene>
<name>A0A383U0U0_9FLAO</name>
<proteinExistence type="predicted"/>
<organism evidence="1 2">
    <name type="scientific">Candidatus Ornithobacterium hominis</name>
    <dbReference type="NCBI Taxonomy" id="2497989"/>
    <lineage>
        <taxon>Bacteria</taxon>
        <taxon>Pseudomonadati</taxon>
        <taxon>Bacteroidota</taxon>
        <taxon>Flavobacteriia</taxon>
        <taxon>Flavobacteriales</taxon>
        <taxon>Weeksellaceae</taxon>
        <taxon>Ornithobacterium</taxon>
    </lineage>
</organism>
<evidence type="ECO:0000313" key="1">
    <source>
        <dbReference type="EMBL" id="SZD73088.1"/>
    </source>
</evidence>
<accession>A0A383U0U0</accession>
<keyword evidence="2" id="KW-1185">Reference proteome</keyword>
<protein>
    <submittedName>
        <fullName evidence="1">Uncharacterized protein</fullName>
    </submittedName>
</protein>